<dbReference type="InterPro" id="IPR036291">
    <property type="entry name" value="NAD(P)-bd_dom_sf"/>
</dbReference>
<comment type="caution">
    <text evidence="2">The sequence shown here is derived from an EMBL/GenBank/DDBJ whole genome shotgun (WGS) entry which is preliminary data.</text>
</comment>
<evidence type="ECO:0000259" key="1">
    <source>
        <dbReference type="Pfam" id="PF02826"/>
    </source>
</evidence>
<dbReference type="InterPro" id="IPR006140">
    <property type="entry name" value="D-isomer_DH_NAD-bd"/>
</dbReference>
<evidence type="ECO:0000313" key="3">
    <source>
        <dbReference type="Proteomes" id="UP000236664"/>
    </source>
</evidence>
<gene>
    <name evidence="2" type="ORF">FNYG_04356</name>
</gene>
<dbReference type="GO" id="GO:0051287">
    <property type="term" value="F:NAD binding"/>
    <property type="evidence" value="ECO:0007669"/>
    <property type="project" value="InterPro"/>
</dbReference>
<reference evidence="2 3" key="1">
    <citation type="submission" date="2017-06" db="EMBL/GenBank/DDBJ databases">
        <title>Genome of Fusarium nygamai isolate CS10214.</title>
        <authorList>
            <person name="Gardiner D.M."/>
            <person name="Obanor F."/>
            <person name="Kazan K."/>
        </authorList>
    </citation>
    <scope>NUCLEOTIDE SEQUENCE [LARGE SCALE GENOMIC DNA]</scope>
    <source>
        <strain evidence="2 3">CS10214</strain>
    </source>
</reference>
<sequence length="71" mass="8014">MGSYWPSLHKCFVGGLQADIIAFDPYFHHNEDPWNTISYKCVKTLIELLEVADVVPLHVPLTPSTKNMITA</sequence>
<feature type="domain" description="D-isomer specific 2-hydroxyacid dehydrogenase NAD-binding" evidence="1">
    <location>
        <begin position="15"/>
        <end position="71"/>
    </location>
</feature>
<organism evidence="2 3">
    <name type="scientific">Gibberella nygamai</name>
    <name type="common">Bean root rot disease fungus</name>
    <name type="synonym">Fusarium nygamai</name>
    <dbReference type="NCBI Taxonomy" id="42673"/>
    <lineage>
        <taxon>Eukaryota</taxon>
        <taxon>Fungi</taxon>
        <taxon>Dikarya</taxon>
        <taxon>Ascomycota</taxon>
        <taxon>Pezizomycotina</taxon>
        <taxon>Sordariomycetes</taxon>
        <taxon>Hypocreomycetidae</taxon>
        <taxon>Hypocreales</taxon>
        <taxon>Nectriaceae</taxon>
        <taxon>Fusarium</taxon>
        <taxon>Fusarium fujikuroi species complex</taxon>
    </lineage>
</organism>
<dbReference type="SUPFAM" id="SSF51735">
    <property type="entry name" value="NAD(P)-binding Rossmann-fold domains"/>
    <property type="match status" value="1"/>
</dbReference>
<protein>
    <recommendedName>
        <fullName evidence="1">D-isomer specific 2-hydroxyacid dehydrogenase NAD-binding domain-containing protein</fullName>
    </recommendedName>
</protein>
<dbReference type="Pfam" id="PF02826">
    <property type="entry name" value="2-Hacid_dh_C"/>
    <property type="match status" value="1"/>
</dbReference>
<dbReference type="OrthoDB" id="298012at2759"/>
<name>A0A2K0WIR6_GIBNY</name>
<dbReference type="Proteomes" id="UP000236664">
    <property type="component" value="Unassembled WGS sequence"/>
</dbReference>
<dbReference type="EMBL" id="MTQA01000060">
    <property type="protein sequence ID" value="PNP82167.1"/>
    <property type="molecule type" value="Genomic_DNA"/>
</dbReference>
<dbReference type="AlphaFoldDB" id="A0A2K0WIR6"/>
<dbReference type="STRING" id="42673.A0A2K0WIR6"/>
<evidence type="ECO:0000313" key="2">
    <source>
        <dbReference type="EMBL" id="PNP82167.1"/>
    </source>
</evidence>
<accession>A0A2K0WIR6</accession>
<proteinExistence type="predicted"/>
<dbReference type="Gene3D" id="3.40.50.720">
    <property type="entry name" value="NAD(P)-binding Rossmann-like Domain"/>
    <property type="match status" value="1"/>
</dbReference>
<keyword evidence="3" id="KW-1185">Reference proteome</keyword>